<dbReference type="OrthoDB" id="3779814at2759"/>
<evidence type="ECO:0000313" key="3">
    <source>
        <dbReference type="EMBL" id="KAH7110596.1"/>
    </source>
</evidence>
<comment type="caution">
    <text evidence="3">The sequence shown here is derived from an EMBL/GenBank/DDBJ whole genome shotgun (WGS) entry which is preliminary data.</text>
</comment>
<keyword evidence="4" id="KW-1185">Reference proteome</keyword>
<sequence>MAQSSTFSYSVSFAYPTASPRLTVNVRDSIVSEWSSNYGQAWLAFYCTEYKTSDSGRSVTYRWYRADVFAFGNHVVTPWDMIGTDGNNRTGLWPYECYFQLLYERESHRGIMSPRINITSIAGQTVATTWALRATQVSTSSGLLTSTSQASTATSTSDSSTRAIIPSTSTSTLGPTNWNPSEPSNNGLSTGAKAGISVGVIVGVLAIGAMAFYFHRNHRILKAMESRLAEQQGNTMAEVSAYGNEGAGYQDEYVQRYVQPYQWPQEMDVGGLPAAHEMRVR</sequence>
<feature type="transmembrane region" description="Helical" evidence="2">
    <location>
        <begin position="194"/>
        <end position="214"/>
    </location>
</feature>
<proteinExistence type="predicted"/>
<accession>A0A9P9I7D2</accession>
<dbReference type="AlphaFoldDB" id="A0A9P9I7D2"/>
<evidence type="ECO:0000256" key="1">
    <source>
        <dbReference type="SAM" id="MobiDB-lite"/>
    </source>
</evidence>
<keyword evidence="2" id="KW-0812">Transmembrane</keyword>
<gene>
    <name evidence="3" type="ORF">B0J11DRAFT_512482</name>
</gene>
<keyword evidence="2" id="KW-0472">Membrane</keyword>
<name>A0A9P9I7D2_9PLEO</name>
<reference evidence="3" key="1">
    <citation type="journal article" date="2021" name="Nat. Commun.">
        <title>Genetic determinants of endophytism in the Arabidopsis root mycobiome.</title>
        <authorList>
            <person name="Mesny F."/>
            <person name="Miyauchi S."/>
            <person name="Thiergart T."/>
            <person name="Pickel B."/>
            <person name="Atanasova L."/>
            <person name="Karlsson M."/>
            <person name="Huettel B."/>
            <person name="Barry K.W."/>
            <person name="Haridas S."/>
            <person name="Chen C."/>
            <person name="Bauer D."/>
            <person name="Andreopoulos W."/>
            <person name="Pangilinan J."/>
            <person name="LaButti K."/>
            <person name="Riley R."/>
            <person name="Lipzen A."/>
            <person name="Clum A."/>
            <person name="Drula E."/>
            <person name="Henrissat B."/>
            <person name="Kohler A."/>
            <person name="Grigoriev I.V."/>
            <person name="Martin F.M."/>
            <person name="Hacquard S."/>
        </authorList>
    </citation>
    <scope>NUCLEOTIDE SEQUENCE</scope>
    <source>
        <strain evidence="3">MPI-CAGE-CH-0243</strain>
    </source>
</reference>
<feature type="compositionally biased region" description="Polar residues" evidence="1">
    <location>
        <begin position="166"/>
        <end position="186"/>
    </location>
</feature>
<protein>
    <submittedName>
        <fullName evidence="3">Uncharacterized protein</fullName>
    </submittedName>
</protein>
<organism evidence="3 4">
    <name type="scientific">Dendryphion nanum</name>
    <dbReference type="NCBI Taxonomy" id="256645"/>
    <lineage>
        <taxon>Eukaryota</taxon>
        <taxon>Fungi</taxon>
        <taxon>Dikarya</taxon>
        <taxon>Ascomycota</taxon>
        <taxon>Pezizomycotina</taxon>
        <taxon>Dothideomycetes</taxon>
        <taxon>Pleosporomycetidae</taxon>
        <taxon>Pleosporales</taxon>
        <taxon>Torulaceae</taxon>
        <taxon>Dendryphion</taxon>
    </lineage>
</organism>
<keyword evidence="2" id="KW-1133">Transmembrane helix</keyword>
<feature type="region of interest" description="Disordered" evidence="1">
    <location>
        <begin position="145"/>
        <end position="186"/>
    </location>
</feature>
<dbReference type="Proteomes" id="UP000700596">
    <property type="component" value="Unassembled WGS sequence"/>
</dbReference>
<dbReference type="EMBL" id="JAGMWT010000027">
    <property type="protein sequence ID" value="KAH7110596.1"/>
    <property type="molecule type" value="Genomic_DNA"/>
</dbReference>
<evidence type="ECO:0000313" key="4">
    <source>
        <dbReference type="Proteomes" id="UP000700596"/>
    </source>
</evidence>
<evidence type="ECO:0000256" key="2">
    <source>
        <dbReference type="SAM" id="Phobius"/>
    </source>
</evidence>
<feature type="compositionally biased region" description="Low complexity" evidence="1">
    <location>
        <begin position="145"/>
        <end position="161"/>
    </location>
</feature>